<dbReference type="Gene3D" id="3.40.50.720">
    <property type="entry name" value="NAD(P)-binding Rossmann-like Domain"/>
    <property type="match status" value="1"/>
</dbReference>
<keyword evidence="4" id="KW-1185">Reference proteome</keyword>
<evidence type="ECO:0000313" key="4">
    <source>
        <dbReference type="Proteomes" id="UP001163821"/>
    </source>
</evidence>
<evidence type="ECO:0000259" key="2">
    <source>
        <dbReference type="Pfam" id="PF22725"/>
    </source>
</evidence>
<dbReference type="Gene3D" id="3.30.360.10">
    <property type="entry name" value="Dihydrodipicolinate Reductase, domain 2"/>
    <property type="match status" value="1"/>
</dbReference>
<sequence>MNSKLETVNWGIIGCGDVTEVKSGPAFQKTEHSKLVAVMRRNKEKAADYARRHGVPKWYHSADDLINDPEVNAIYIATPPDTHASYAIQAMRAGKPVYVEKPMAMNYSECRKMIHVSKETGMPLFVAYYRRTLPAFLKVKELVESGAIGIPLSVSVTLIKSAAEKGKDPEEHNWRVNPEVAGGGHFFDLASHQLDFLDFVFGPVNEVHGIAYNQAGYYEAEDTVTGTFAFENGVAGTGLWCFVADESAEKDDIEIIGTQGKINLPCFIHGDLRLTTAKGAINFSFQNPENISHNLVKNVVSSLRGEEECVSTAETAARTNAVLDEMVKEYYKNKDFLQKSTNHKGSCRLD</sequence>
<name>A0AA42C8P0_9BACT</name>
<accession>A0AA42C8P0</accession>
<feature type="domain" description="Gfo/Idh/MocA-like oxidoreductase N-terminal" evidence="1">
    <location>
        <begin position="8"/>
        <end position="128"/>
    </location>
</feature>
<dbReference type="InterPro" id="IPR000683">
    <property type="entry name" value="Gfo/Idh/MocA-like_OxRdtase_N"/>
</dbReference>
<dbReference type="InterPro" id="IPR055170">
    <property type="entry name" value="GFO_IDH_MocA-like_dom"/>
</dbReference>
<organism evidence="3 4">
    <name type="scientific">Gaoshiqia sediminis</name>
    <dbReference type="NCBI Taxonomy" id="2986998"/>
    <lineage>
        <taxon>Bacteria</taxon>
        <taxon>Pseudomonadati</taxon>
        <taxon>Bacteroidota</taxon>
        <taxon>Bacteroidia</taxon>
        <taxon>Marinilabiliales</taxon>
        <taxon>Prolixibacteraceae</taxon>
        <taxon>Gaoshiqia</taxon>
    </lineage>
</organism>
<reference evidence="3" key="1">
    <citation type="submission" date="2022-10" db="EMBL/GenBank/DDBJ databases">
        <title>Gaoshiqiia sediminis gen. nov., sp. nov., isolated from coastal sediment.</title>
        <authorList>
            <person name="Yu W.X."/>
            <person name="Mu D.S."/>
            <person name="Du J.Z."/>
            <person name="Liang Y.Q."/>
        </authorList>
    </citation>
    <scope>NUCLEOTIDE SEQUENCE</scope>
    <source>
        <strain evidence="3">A06</strain>
    </source>
</reference>
<dbReference type="GO" id="GO:0000166">
    <property type="term" value="F:nucleotide binding"/>
    <property type="evidence" value="ECO:0007669"/>
    <property type="project" value="InterPro"/>
</dbReference>
<dbReference type="SUPFAM" id="SSF51735">
    <property type="entry name" value="NAD(P)-binding Rossmann-fold domains"/>
    <property type="match status" value="1"/>
</dbReference>
<dbReference type="AlphaFoldDB" id="A0AA42C8P0"/>
<protein>
    <submittedName>
        <fullName evidence="3">Gfo/Idh/MocA family oxidoreductase</fullName>
    </submittedName>
</protein>
<dbReference type="PANTHER" id="PTHR43249">
    <property type="entry name" value="UDP-N-ACETYL-2-AMINO-2-DEOXY-D-GLUCURONATE OXIDASE"/>
    <property type="match status" value="1"/>
</dbReference>
<evidence type="ECO:0000313" key="3">
    <source>
        <dbReference type="EMBL" id="MCW0482941.1"/>
    </source>
</evidence>
<evidence type="ECO:0000259" key="1">
    <source>
        <dbReference type="Pfam" id="PF01408"/>
    </source>
</evidence>
<gene>
    <name evidence="3" type="ORF">N2K84_09395</name>
</gene>
<comment type="caution">
    <text evidence="3">The sequence shown here is derived from an EMBL/GenBank/DDBJ whole genome shotgun (WGS) entry which is preliminary data.</text>
</comment>
<dbReference type="InterPro" id="IPR036291">
    <property type="entry name" value="NAD(P)-bd_dom_sf"/>
</dbReference>
<dbReference type="Pfam" id="PF22725">
    <property type="entry name" value="GFO_IDH_MocA_C3"/>
    <property type="match status" value="1"/>
</dbReference>
<dbReference type="PANTHER" id="PTHR43249:SF1">
    <property type="entry name" value="D-GLUCOSIDE 3-DEHYDROGENASE"/>
    <property type="match status" value="1"/>
</dbReference>
<dbReference type="EMBL" id="JAPAAF010000010">
    <property type="protein sequence ID" value="MCW0482941.1"/>
    <property type="molecule type" value="Genomic_DNA"/>
</dbReference>
<dbReference type="SUPFAM" id="SSF55347">
    <property type="entry name" value="Glyceraldehyde-3-phosphate dehydrogenase-like, C-terminal domain"/>
    <property type="match status" value="1"/>
</dbReference>
<proteinExistence type="predicted"/>
<dbReference type="Proteomes" id="UP001163821">
    <property type="component" value="Unassembled WGS sequence"/>
</dbReference>
<feature type="domain" description="GFO/IDH/MocA-like oxidoreductase" evidence="2">
    <location>
        <begin position="136"/>
        <end position="262"/>
    </location>
</feature>
<dbReference type="Pfam" id="PF01408">
    <property type="entry name" value="GFO_IDH_MocA"/>
    <property type="match status" value="1"/>
</dbReference>
<dbReference type="InterPro" id="IPR052515">
    <property type="entry name" value="Gfo/Idh/MocA_Oxidoreductase"/>
</dbReference>
<dbReference type="RefSeq" id="WP_282591543.1">
    <property type="nucleotide sequence ID" value="NZ_JAPAAF010000010.1"/>
</dbReference>